<evidence type="ECO:0000313" key="5">
    <source>
        <dbReference type="Proteomes" id="UP000198891"/>
    </source>
</evidence>
<protein>
    <submittedName>
        <fullName evidence="4">Helix-turn-helix domain-containing protein</fullName>
    </submittedName>
</protein>
<dbReference type="Proteomes" id="UP000198891">
    <property type="component" value="Unassembled WGS sequence"/>
</dbReference>
<sequence length="124" mass="13070">MLLRHAIGHVLRRIRLERRLTLRDLARDSRVSVPYLSEIERGRKEVSSEILATVCRVLDLSLADLLDAVSRELGGAATAEADATRAGIGLAPVISIESRTELGASGGSDARASASAPTGVLLAA</sequence>
<dbReference type="AlphaFoldDB" id="A0A1H3LYY9"/>
<keyword evidence="5" id="KW-1185">Reference proteome</keyword>
<reference evidence="4 5" key="1">
    <citation type="submission" date="2016-10" db="EMBL/GenBank/DDBJ databases">
        <authorList>
            <person name="de Groot N.N."/>
        </authorList>
    </citation>
    <scope>NUCLEOTIDE SEQUENCE [LARGE SCALE GENOMIC DNA]</scope>
    <source>
        <strain evidence="4 5">CGMCC 4.3491</strain>
    </source>
</reference>
<feature type="domain" description="HTH cro/C1-type" evidence="3">
    <location>
        <begin position="11"/>
        <end position="65"/>
    </location>
</feature>
<name>A0A1H3LYY9_9MICO</name>
<dbReference type="GO" id="GO:0005829">
    <property type="term" value="C:cytosol"/>
    <property type="evidence" value="ECO:0007669"/>
    <property type="project" value="TreeGrafter"/>
</dbReference>
<gene>
    <name evidence="4" type="ORF">SAMN05216554_1200</name>
</gene>
<feature type="compositionally biased region" description="Low complexity" evidence="2">
    <location>
        <begin position="107"/>
        <end position="116"/>
    </location>
</feature>
<feature type="region of interest" description="Disordered" evidence="2">
    <location>
        <begin position="104"/>
        <end position="124"/>
    </location>
</feature>
<evidence type="ECO:0000256" key="1">
    <source>
        <dbReference type="ARBA" id="ARBA00023125"/>
    </source>
</evidence>
<dbReference type="SUPFAM" id="SSF47413">
    <property type="entry name" value="lambda repressor-like DNA-binding domains"/>
    <property type="match status" value="1"/>
</dbReference>
<evidence type="ECO:0000259" key="3">
    <source>
        <dbReference type="PROSITE" id="PS50943"/>
    </source>
</evidence>
<dbReference type="GO" id="GO:0003677">
    <property type="term" value="F:DNA binding"/>
    <property type="evidence" value="ECO:0007669"/>
    <property type="project" value="UniProtKB-KW"/>
</dbReference>
<dbReference type="RefSeq" id="WP_092550107.1">
    <property type="nucleotide sequence ID" value="NZ_FNPZ01000001.1"/>
</dbReference>
<dbReference type="Gene3D" id="1.10.260.40">
    <property type="entry name" value="lambda repressor-like DNA-binding domains"/>
    <property type="match status" value="1"/>
</dbReference>
<dbReference type="InterPro" id="IPR010982">
    <property type="entry name" value="Lambda_DNA-bd_dom_sf"/>
</dbReference>
<dbReference type="STRING" id="381665.SAMN05216554_1200"/>
<evidence type="ECO:0000256" key="2">
    <source>
        <dbReference type="SAM" id="MobiDB-lite"/>
    </source>
</evidence>
<evidence type="ECO:0000313" key="4">
    <source>
        <dbReference type="EMBL" id="SDY69661.1"/>
    </source>
</evidence>
<dbReference type="PANTHER" id="PTHR46797:SF1">
    <property type="entry name" value="METHYLPHOSPHONATE SYNTHASE"/>
    <property type="match status" value="1"/>
</dbReference>
<dbReference type="PANTHER" id="PTHR46797">
    <property type="entry name" value="HTH-TYPE TRANSCRIPTIONAL REGULATOR"/>
    <property type="match status" value="1"/>
</dbReference>
<proteinExistence type="predicted"/>
<dbReference type="Pfam" id="PF01381">
    <property type="entry name" value="HTH_3"/>
    <property type="match status" value="1"/>
</dbReference>
<dbReference type="InterPro" id="IPR001387">
    <property type="entry name" value="Cro/C1-type_HTH"/>
</dbReference>
<dbReference type="EMBL" id="FNPZ01000001">
    <property type="protein sequence ID" value="SDY69661.1"/>
    <property type="molecule type" value="Genomic_DNA"/>
</dbReference>
<keyword evidence="1" id="KW-0238">DNA-binding</keyword>
<accession>A0A1H3LYY9</accession>
<dbReference type="SMART" id="SM00530">
    <property type="entry name" value="HTH_XRE"/>
    <property type="match status" value="1"/>
</dbReference>
<dbReference type="GO" id="GO:0003700">
    <property type="term" value="F:DNA-binding transcription factor activity"/>
    <property type="evidence" value="ECO:0007669"/>
    <property type="project" value="TreeGrafter"/>
</dbReference>
<dbReference type="PROSITE" id="PS50943">
    <property type="entry name" value="HTH_CROC1"/>
    <property type="match status" value="1"/>
</dbReference>
<dbReference type="InterPro" id="IPR050807">
    <property type="entry name" value="TransReg_Diox_bact_type"/>
</dbReference>
<organism evidence="4 5">
    <name type="scientific">Herbiconiux ginsengi</name>
    <dbReference type="NCBI Taxonomy" id="381665"/>
    <lineage>
        <taxon>Bacteria</taxon>
        <taxon>Bacillati</taxon>
        <taxon>Actinomycetota</taxon>
        <taxon>Actinomycetes</taxon>
        <taxon>Micrococcales</taxon>
        <taxon>Microbacteriaceae</taxon>
        <taxon>Herbiconiux</taxon>
    </lineage>
</organism>